<dbReference type="GO" id="GO:0016285">
    <property type="term" value="F:alanyl aminopeptidase activity"/>
    <property type="evidence" value="ECO:0007669"/>
    <property type="project" value="UniProtKB-EC"/>
</dbReference>
<evidence type="ECO:0000256" key="4">
    <source>
        <dbReference type="ARBA" id="ARBA00012564"/>
    </source>
</evidence>
<evidence type="ECO:0000256" key="6">
    <source>
        <dbReference type="ARBA" id="ARBA00022438"/>
    </source>
</evidence>
<evidence type="ECO:0000256" key="2">
    <source>
        <dbReference type="ARBA" id="ARBA00001947"/>
    </source>
</evidence>
<dbReference type="InterPro" id="IPR024571">
    <property type="entry name" value="ERAP1-like_C_dom"/>
</dbReference>
<keyword evidence="7" id="KW-0645">Protease</keyword>
<dbReference type="GO" id="GO:0008270">
    <property type="term" value="F:zinc ion binding"/>
    <property type="evidence" value="ECO:0007669"/>
    <property type="project" value="InterPro"/>
</dbReference>
<dbReference type="Pfam" id="PF01433">
    <property type="entry name" value="Peptidase_M1"/>
    <property type="match status" value="1"/>
</dbReference>
<evidence type="ECO:0000256" key="3">
    <source>
        <dbReference type="ARBA" id="ARBA00010136"/>
    </source>
</evidence>
<dbReference type="SUPFAM" id="SSF63737">
    <property type="entry name" value="Leukotriene A4 hydrolase N-terminal domain"/>
    <property type="match status" value="1"/>
</dbReference>
<dbReference type="GO" id="GO:0005737">
    <property type="term" value="C:cytoplasm"/>
    <property type="evidence" value="ECO:0007669"/>
    <property type="project" value="TreeGrafter"/>
</dbReference>
<dbReference type="SUPFAM" id="SSF55486">
    <property type="entry name" value="Metalloproteases ('zincins'), catalytic domain"/>
    <property type="match status" value="1"/>
</dbReference>
<dbReference type="GO" id="GO:0005615">
    <property type="term" value="C:extracellular space"/>
    <property type="evidence" value="ECO:0007669"/>
    <property type="project" value="TreeGrafter"/>
</dbReference>
<dbReference type="PANTHER" id="PTHR11533">
    <property type="entry name" value="PROTEASE M1 ZINC METALLOPROTEASE"/>
    <property type="match status" value="1"/>
</dbReference>
<evidence type="ECO:0000259" key="14">
    <source>
        <dbReference type="Pfam" id="PF01433"/>
    </source>
</evidence>
<dbReference type="EMBL" id="CADCUN010000293">
    <property type="protein sequence ID" value="CAA9411275.1"/>
    <property type="molecule type" value="Genomic_DNA"/>
</dbReference>
<dbReference type="InterPro" id="IPR014782">
    <property type="entry name" value="Peptidase_M1_dom"/>
</dbReference>
<dbReference type="AlphaFoldDB" id="A0A6J4PE46"/>
<keyword evidence="8" id="KW-0479">Metal-binding</keyword>
<evidence type="ECO:0000256" key="8">
    <source>
        <dbReference type="ARBA" id="ARBA00022723"/>
    </source>
</evidence>
<dbReference type="Gene3D" id="2.60.40.1730">
    <property type="entry name" value="tricorn interacting facor f3 domain"/>
    <property type="match status" value="1"/>
</dbReference>
<comment type="cofactor">
    <cofactor evidence="2">
        <name>Zn(2+)</name>
        <dbReference type="ChEBI" id="CHEBI:29105"/>
    </cofactor>
</comment>
<dbReference type="GO" id="GO:0043171">
    <property type="term" value="P:peptide catabolic process"/>
    <property type="evidence" value="ECO:0007669"/>
    <property type="project" value="TreeGrafter"/>
</dbReference>
<keyword evidence="6 17" id="KW-0031">Aminopeptidase</keyword>
<feature type="domain" description="Aminopeptidase N-like N-terminal" evidence="16">
    <location>
        <begin position="87"/>
        <end position="184"/>
    </location>
</feature>
<name>A0A6J4PE46_9ACTN</name>
<evidence type="ECO:0000256" key="5">
    <source>
        <dbReference type="ARBA" id="ARBA00015611"/>
    </source>
</evidence>
<evidence type="ECO:0000256" key="1">
    <source>
        <dbReference type="ARBA" id="ARBA00000098"/>
    </source>
</evidence>
<dbReference type="InterPro" id="IPR012778">
    <property type="entry name" value="Pept_M1_aminopeptidase"/>
</dbReference>
<evidence type="ECO:0000256" key="12">
    <source>
        <dbReference type="ARBA" id="ARBA00029811"/>
    </source>
</evidence>
<dbReference type="Pfam" id="PF11838">
    <property type="entry name" value="ERAP1_C"/>
    <property type="match status" value="1"/>
</dbReference>
<feature type="domain" description="ERAP1-like C-terminal" evidence="15">
    <location>
        <begin position="527"/>
        <end position="820"/>
    </location>
</feature>
<comment type="similarity">
    <text evidence="3">Belongs to the peptidase M1 family.</text>
</comment>
<dbReference type="CDD" id="cd09602">
    <property type="entry name" value="M1_APN"/>
    <property type="match status" value="1"/>
</dbReference>
<dbReference type="InterPro" id="IPR001930">
    <property type="entry name" value="Peptidase_M1"/>
</dbReference>
<proteinExistence type="inferred from homology"/>
<organism evidence="17">
    <name type="scientific">uncultured Nocardioides sp</name>
    <dbReference type="NCBI Taxonomy" id="198441"/>
    <lineage>
        <taxon>Bacteria</taxon>
        <taxon>Bacillati</taxon>
        <taxon>Actinomycetota</taxon>
        <taxon>Actinomycetes</taxon>
        <taxon>Propionibacteriales</taxon>
        <taxon>Nocardioidaceae</taxon>
        <taxon>Nocardioides</taxon>
        <taxon>environmental samples</taxon>
    </lineage>
</organism>
<protein>
    <recommendedName>
        <fullName evidence="5">Aminopeptidase N</fullName>
        <ecNumber evidence="4">3.4.11.2</ecNumber>
    </recommendedName>
    <alternativeName>
        <fullName evidence="12">Alanine aminopeptidase</fullName>
    </alternativeName>
    <alternativeName>
        <fullName evidence="13">Lysyl aminopeptidase</fullName>
    </alternativeName>
</protein>
<dbReference type="InterPro" id="IPR045357">
    <property type="entry name" value="Aminopeptidase_N-like_N"/>
</dbReference>
<dbReference type="EC" id="3.4.11.2" evidence="4"/>
<feature type="domain" description="Peptidase M1 membrane alanine aminopeptidase" evidence="14">
    <location>
        <begin position="227"/>
        <end position="439"/>
    </location>
</feature>
<dbReference type="GO" id="GO:0070006">
    <property type="term" value="F:metalloaminopeptidase activity"/>
    <property type="evidence" value="ECO:0007669"/>
    <property type="project" value="TreeGrafter"/>
</dbReference>
<evidence type="ECO:0000256" key="11">
    <source>
        <dbReference type="ARBA" id="ARBA00023049"/>
    </source>
</evidence>
<evidence type="ECO:0000256" key="13">
    <source>
        <dbReference type="ARBA" id="ARBA00031533"/>
    </source>
</evidence>
<dbReference type="PANTHER" id="PTHR11533:SF174">
    <property type="entry name" value="PUROMYCIN-SENSITIVE AMINOPEPTIDASE-RELATED"/>
    <property type="match status" value="1"/>
</dbReference>
<dbReference type="PRINTS" id="PR00756">
    <property type="entry name" value="ALADIPTASE"/>
</dbReference>
<dbReference type="Pfam" id="PF17900">
    <property type="entry name" value="Peptidase_M1_N"/>
    <property type="match status" value="1"/>
</dbReference>
<evidence type="ECO:0000259" key="15">
    <source>
        <dbReference type="Pfam" id="PF11838"/>
    </source>
</evidence>
<dbReference type="InterPro" id="IPR050344">
    <property type="entry name" value="Peptidase_M1_aminopeptidases"/>
</dbReference>
<evidence type="ECO:0000256" key="7">
    <source>
        <dbReference type="ARBA" id="ARBA00022670"/>
    </source>
</evidence>
<dbReference type="GO" id="GO:0006508">
    <property type="term" value="P:proteolysis"/>
    <property type="evidence" value="ECO:0007669"/>
    <property type="project" value="UniProtKB-KW"/>
</dbReference>
<evidence type="ECO:0000313" key="17">
    <source>
        <dbReference type="EMBL" id="CAA9411275.1"/>
    </source>
</evidence>
<accession>A0A6J4PE46</accession>
<sequence>MSGSPYLSLQQREAIDRFDRLSVTAYDVVLDLDQGEETFTSRTTIAFDSTGGATFVDVKPTRINEIRLNGTALDPDTLVQGRVAVETQTGPNELVVDAVMAFRNDGEGLHRSVDPADGRHYVYGMSFMDAAPSIFACFDQPDLKAPYTFHIRAPRDWTVVGNAPGEQVEPGVWELETTRPLSTYFVTIVAGPWHVIRDHHDGIPLGLSVRASMASALEADATEILTLTRQCFDEFHRLFDERYPFGAYHQAFVPEFNAGAMENPGCVTFRDPLVFTSKVTRGARCVRATTIAHEMAHQWFGNTTTPKWWDDLWLNESFAEFMGNRVTADVTEFDNAWVHNAYQRRQWGLLADAGPATHPVAGNGALDAMAALQDFDGISYAKGSNVLKQLNARLGDEIFLAGVNDHLARHRFANATMHDLFASWERAGAGDLGDVIEGWLRSSGVDRVTLDRAEAVVRRTPPAGPEVDRRHSFTVAIGEQDGRWRRQRVELTGATAPVEAGADDAVLLDVEETSWLVAELDRPTQQRLPALMVKLTDESLRASLWNNVRSSFEIGAMRAEDVLALATLSIPEEATDEPLSFNTRAIEPSTMLLTEWLVTKVAPLAADPVEARRALHLAYLSRATTAEAGSTLQHAAFQGAIETSVSEGELRAWQAGDVPDGLDLDLSLRWRILVQRASMGDLDRASLDQYLADEPTGASTVEHARAVASLPTAEAKRWAWDRFTGVADVANYELQAAGQGMWRPGQESLTDPYVDRYFHDLPGTSAHRSGWLVADAACWFFPLTSLTDETLARSQEMADDEGLDHTLRRQLAVMADEVRRRIAVRSAQYA</sequence>
<dbReference type="GO" id="GO:0016020">
    <property type="term" value="C:membrane"/>
    <property type="evidence" value="ECO:0007669"/>
    <property type="project" value="TreeGrafter"/>
</dbReference>
<dbReference type="InterPro" id="IPR027268">
    <property type="entry name" value="Peptidase_M4/M1_CTD_sf"/>
</dbReference>
<keyword evidence="9 17" id="KW-0378">Hydrolase</keyword>
<dbReference type="NCBIfam" id="TIGR02412">
    <property type="entry name" value="pepN_strep_liv"/>
    <property type="match status" value="1"/>
</dbReference>
<evidence type="ECO:0000256" key="10">
    <source>
        <dbReference type="ARBA" id="ARBA00022833"/>
    </source>
</evidence>
<evidence type="ECO:0000256" key="9">
    <source>
        <dbReference type="ARBA" id="ARBA00022801"/>
    </source>
</evidence>
<keyword evidence="10" id="KW-0862">Zinc</keyword>
<reference evidence="17" key="1">
    <citation type="submission" date="2020-02" db="EMBL/GenBank/DDBJ databases">
        <authorList>
            <person name="Meier V. D."/>
        </authorList>
    </citation>
    <scope>NUCLEOTIDE SEQUENCE</scope>
    <source>
        <strain evidence="17">AVDCRST_MAG60</strain>
    </source>
</reference>
<keyword evidence="11" id="KW-0482">Metalloprotease</keyword>
<evidence type="ECO:0000259" key="16">
    <source>
        <dbReference type="Pfam" id="PF17900"/>
    </source>
</evidence>
<dbReference type="GO" id="GO:0042277">
    <property type="term" value="F:peptide binding"/>
    <property type="evidence" value="ECO:0007669"/>
    <property type="project" value="TreeGrafter"/>
</dbReference>
<dbReference type="InterPro" id="IPR042097">
    <property type="entry name" value="Aminopeptidase_N-like_N_sf"/>
</dbReference>
<gene>
    <name evidence="17" type="ORF">AVDCRST_MAG60-2669</name>
</gene>
<comment type="catalytic activity">
    <reaction evidence="1">
        <text>Release of an N-terminal amino acid, Xaa-|-Yaa- from a peptide, amide or arylamide. Xaa is preferably Ala, but may be most amino acids including Pro (slow action). When a terminal hydrophobic residue is followed by a prolyl residue, the two may be released as an intact Xaa-Pro dipeptide.</text>
        <dbReference type="EC" id="3.4.11.2"/>
    </reaction>
</comment>
<dbReference type="Gene3D" id="1.10.390.10">
    <property type="entry name" value="Neutral Protease Domain 2"/>
    <property type="match status" value="1"/>
</dbReference>